<feature type="compositionally biased region" description="Pro residues" evidence="3">
    <location>
        <begin position="123"/>
        <end position="133"/>
    </location>
</feature>
<proteinExistence type="predicted"/>
<feature type="region of interest" description="Disordered" evidence="3">
    <location>
        <begin position="390"/>
        <end position="523"/>
    </location>
</feature>
<dbReference type="EMBL" id="KZ678129">
    <property type="protein sequence ID" value="PSN73522.1"/>
    <property type="molecule type" value="Genomic_DNA"/>
</dbReference>
<feature type="compositionally biased region" description="Polar residues" evidence="3">
    <location>
        <begin position="195"/>
        <end position="205"/>
    </location>
</feature>
<feature type="compositionally biased region" description="Polar residues" evidence="3">
    <location>
        <begin position="574"/>
        <end position="588"/>
    </location>
</feature>
<feature type="compositionally biased region" description="Basic and acidic residues" evidence="3">
    <location>
        <begin position="1"/>
        <end position="12"/>
    </location>
</feature>
<evidence type="ECO:0000256" key="2">
    <source>
        <dbReference type="ARBA" id="ARBA00023242"/>
    </source>
</evidence>
<keyword evidence="5" id="KW-1185">Reference proteome</keyword>
<keyword evidence="2" id="KW-0539">Nucleus</keyword>
<feature type="compositionally biased region" description="Low complexity" evidence="3">
    <location>
        <begin position="394"/>
        <end position="415"/>
    </location>
</feature>
<gene>
    <name evidence="4" type="ORF">BS50DRAFT_616872</name>
</gene>
<evidence type="ECO:0000313" key="4">
    <source>
        <dbReference type="EMBL" id="PSN73522.1"/>
    </source>
</evidence>
<name>A0A2T2P778_CORCC</name>
<feature type="compositionally biased region" description="Gly residues" evidence="3">
    <location>
        <begin position="490"/>
        <end position="513"/>
    </location>
</feature>
<dbReference type="InterPro" id="IPR000637">
    <property type="entry name" value="HMGI/Y_DNA-bd_CS"/>
</dbReference>
<feature type="compositionally biased region" description="Low complexity" evidence="3">
    <location>
        <begin position="654"/>
        <end position="671"/>
    </location>
</feature>
<feature type="compositionally biased region" description="Low complexity" evidence="3">
    <location>
        <begin position="134"/>
        <end position="174"/>
    </location>
</feature>
<sequence>MESDQPHWHPDQRPSQSDHGSATYYYPEPDNWDNQMSEGMASQPYFGQARLEPVEQPQVFTQEIPSPRPLPCTCSSERSSGLRQKGRGALWAAGELLPEFKPLKNASARAGSSRTEVAVPAGPTEPAPVPAIPAGPAVPHRAASSAVAPEAPSATPSLAHAAAPLTAAPHSSPAPCLPPVAPGTRPASLAAKGTATHSPSTSTGALRTKIVNFPLLSNNGSDDPASPPTTSTGALPTNILNFPLLGYDNSDDPANPPVPVELDHEGSEPVSMDWEPDFVPPRPHPSHAADSLPTLSQPPSQHGLPSTSFFATYPKPTSRLPDVRPVPSIDPILLQPTPPQPSASLSIREWATNQSNAPQATRPEGYGDLNTPDILALFGAGTVELYEQNTTKKAAANSSSSAAAATCDAPSSSQSELEETLESLLAKFQVRKHPRTNTQSGGASPGTTPPKRGRGRPRGSRNKPKDTQGQIVAQCNGGNGSSQGNTTGRGCRGSRGSRGGRGGRGARGGGGDNSGQQPFDQGGTWIFLPHLVPVQGMAAPAQNNMSNGGGGSRGGGYNGGGRSGRKRFRAQSEDPISSNTRPEWSRAQSVPLGHNPQARGIRAQSAEPRVRGAQWGGSLAQIAEDGVSSPQNGKARRQKKPSQRFTPPAPPIPTMSTTPTTVTAGATKTAPIVVSSDNEEEFDLSAHNVDTDDDGDSNGDDSGATNH</sequence>
<feature type="compositionally biased region" description="Polar residues" evidence="3">
    <location>
        <begin position="73"/>
        <end position="82"/>
    </location>
</feature>
<reference evidence="4 5" key="1">
    <citation type="journal article" date="2018" name="Front. Microbiol.">
        <title>Genome-Wide Analysis of Corynespora cassiicola Leaf Fall Disease Putative Effectors.</title>
        <authorList>
            <person name="Lopez D."/>
            <person name="Ribeiro S."/>
            <person name="Label P."/>
            <person name="Fumanal B."/>
            <person name="Venisse J.S."/>
            <person name="Kohler A."/>
            <person name="de Oliveira R.R."/>
            <person name="Labutti K."/>
            <person name="Lipzen A."/>
            <person name="Lail K."/>
            <person name="Bauer D."/>
            <person name="Ohm R.A."/>
            <person name="Barry K.W."/>
            <person name="Spatafora J."/>
            <person name="Grigoriev I.V."/>
            <person name="Martin F.M."/>
            <person name="Pujade-Renaud V."/>
        </authorList>
    </citation>
    <scope>NUCLEOTIDE SEQUENCE [LARGE SCALE GENOMIC DNA]</scope>
    <source>
        <strain evidence="4 5">Philippines</strain>
    </source>
</reference>
<accession>A0A2T2P778</accession>
<organism evidence="4 5">
    <name type="scientific">Corynespora cassiicola Philippines</name>
    <dbReference type="NCBI Taxonomy" id="1448308"/>
    <lineage>
        <taxon>Eukaryota</taxon>
        <taxon>Fungi</taxon>
        <taxon>Dikarya</taxon>
        <taxon>Ascomycota</taxon>
        <taxon>Pezizomycotina</taxon>
        <taxon>Dothideomycetes</taxon>
        <taxon>Pleosporomycetidae</taxon>
        <taxon>Pleosporales</taxon>
        <taxon>Corynesporascaceae</taxon>
        <taxon>Corynespora</taxon>
    </lineage>
</organism>
<dbReference type="AlphaFoldDB" id="A0A2T2P778"/>
<dbReference type="GO" id="GO:0006355">
    <property type="term" value="P:regulation of DNA-templated transcription"/>
    <property type="evidence" value="ECO:0007669"/>
    <property type="project" value="InterPro"/>
</dbReference>
<feature type="region of interest" description="Disordered" evidence="3">
    <location>
        <begin position="539"/>
        <end position="707"/>
    </location>
</feature>
<dbReference type="PROSITE" id="PS00354">
    <property type="entry name" value="HMGI_Y"/>
    <property type="match status" value="1"/>
</dbReference>
<feature type="region of interest" description="Disordered" evidence="3">
    <location>
        <begin position="1"/>
        <end position="86"/>
    </location>
</feature>
<feature type="compositionally biased region" description="Basic residues" evidence="3">
    <location>
        <begin position="451"/>
        <end position="462"/>
    </location>
</feature>
<evidence type="ECO:0000256" key="3">
    <source>
        <dbReference type="SAM" id="MobiDB-lite"/>
    </source>
</evidence>
<evidence type="ECO:0000313" key="5">
    <source>
        <dbReference type="Proteomes" id="UP000240883"/>
    </source>
</evidence>
<evidence type="ECO:0000256" key="1">
    <source>
        <dbReference type="ARBA" id="ARBA00004123"/>
    </source>
</evidence>
<feature type="compositionally biased region" description="Gly residues" evidence="3">
    <location>
        <begin position="547"/>
        <end position="562"/>
    </location>
</feature>
<feature type="compositionally biased region" description="Polar residues" evidence="3">
    <location>
        <begin position="228"/>
        <end position="240"/>
    </location>
</feature>
<feature type="compositionally biased region" description="Polar residues" evidence="3">
    <location>
        <begin position="293"/>
        <end position="310"/>
    </location>
</feature>
<feature type="region of interest" description="Disordered" evidence="3">
    <location>
        <begin position="106"/>
        <end position="371"/>
    </location>
</feature>
<dbReference type="Proteomes" id="UP000240883">
    <property type="component" value="Unassembled WGS sequence"/>
</dbReference>
<comment type="subcellular location">
    <subcellularLocation>
        <location evidence="1">Nucleus</location>
    </subcellularLocation>
</comment>
<dbReference type="GO" id="GO:0005634">
    <property type="term" value="C:nucleus"/>
    <property type="evidence" value="ECO:0007669"/>
    <property type="project" value="UniProtKB-SubCell"/>
</dbReference>
<protein>
    <submittedName>
        <fullName evidence="4">Uncharacterized protein</fullName>
    </submittedName>
</protein>